<gene>
    <name evidence="1" type="primary">AlNc14C611G12242</name>
    <name evidence="1" type="ORF">ALNC14_137730</name>
</gene>
<organism evidence="1">
    <name type="scientific">Albugo laibachii Nc14</name>
    <dbReference type="NCBI Taxonomy" id="890382"/>
    <lineage>
        <taxon>Eukaryota</taxon>
        <taxon>Sar</taxon>
        <taxon>Stramenopiles</taxon>
        <taxon>Oomycota</taxon>
        <taxon>Peronosporomycetes</taxon>
        <taxon>Albuginales</taxon>
        <taxon>Albuginaceae</taxon>
        <taxon>Albugo</taxon>
    </lineage>
</organism>
<reference evidence="1" key="1">
    <citation type="journal article" date="2011" name="PLoS Biol.">
        <title>Gene gain and loss during evolution of obligate parasitism in the white rust pathogen of Arabidopsis thaliana.</title>
        <authorList>
            <person name="Kemen E."/>
            <person name="Gardiner A."/>
            <person name="Schultz-Larsen T."/>
            <person name="Kemen A.C."/>
            <person name="Balmuth A.L."/>
            <person name="Robert-Seilaniantz A."/>
            <person name="Bailey K."/>
            <person name="Holub E."/>
            <person name="Studholme D.J."/>
            <person name="Maclean D."/>
            <person name="Jones J.D."/>
        </authorList>
    </citation>
    <scope>NUCLEOTIDE SEQUENCE</scope>
</reference>
<dbReference type="EMBL" id="FR824623">
    <property type="protein sequence ID" value="CCA27629.1"/>
    <property type="molecule type" value="Genomic_DNA"/>
</dbReference>
<reference evidence="1" key="2">
    <citation type="submission" date="2011-02" db="EMBL/GenBank/DDBJ databases">
        <authorList>
            <person name="MacLean D."/>
        </authorList>
    </citation>
    <scope>NUCLEOTIDE SEQUENCE</scope>
</reference>
<sequence>MISDYESVFEESHVGTLCTNKQTERRTQRIEYEAKTRPRCLASSAITEADNDKWRTRNFIAQRKNRYSWENRLIFEFLTTRRRLVPYVVDEVGESVMLIAFTTSVCLASEYSALRLVHLLPDHLNTTILTPNAHQKARLMLGQLPSELKTLRAHIKRMERPPRRFSLLE</sequence>
<accession>F0X1F1</accession>
<proteinExistence type="predicted"/>
<name>F0X1F1_9STRA</name>
<dbReference type="HOGENOM" id="CLU_1581368_0_0_1"/>
<evidence type="ECO:0000313" key="1">
    <source>
        <dbReference type="EMBL" id="CCA27629.1"/>
    </source>
</evidence>
<protein>
    <submittedName>
        <fullName evidence="1">AlNc14C611G12242 protein</fullName>
    </submittedName>
</protein>
<dbReference type="AlphaFoldDB" id="F0X1F1"/>